<dbReference type="Gene3D" id="2.40.160.60">
    <property type="entry name" value="Outer membrane protein transport protein (OMPP1/FadL/TodX)"/>
    <property type="match status" value="1"/>
</dbReference>
<comment type="caution">
    <text evidence="2">The sequence shown here is derived from an EMBL/GenBank/DDBJ whole genome shotgun (WGS) entry which is preliminary data.</text>
</comment>
<evidence type="ECO:0000313" key="3">
    <source>
        <dbReference type="Proteomes" id="UP000178417"/>
    </source>
</evidence>
<organism evidence="2 3">
    <name type="scientific">candidate division WOR-1 bacterium RIFOXYB2_FULL_37_13</name>
    <dbReference type="NCBI Taxonomy" id="1802579"/>
    <lineage>
        <taxon>Bacteria</taxon>
        <taxon>Bacillati</taxon>
        <taxon>Saganbacteria</taxon>
    </lineage>
</organism>
<evidence type="ECO:0008006" key="4">
    <source>
        <dbReference type="Google" id="ProtNLM"/>
    </source>
</evidence>
<accession>A0A1F4SH02</accession>
<reference evidence="2 3" key="1">
    <citation type="journal article" date="2016" name="Nat. Commun.">
        <title>Thousands of microbial genomes shed light on interconnected biogeochemical processes in an aquifer system.</title>
        <authorList>
            <person name="Anantharaman K."/>
            <person name="Brown C.T."/>
            <person name="Hug L.A."/>
            <person name="Sharon I."/>
            <person name="Castelle C.J."/>
            <person name="Probst A.J."/>
            <person name="Thomas B.C."/>
            <person name="Singh A."/>
            <person name="Wilkins M.J."/>
            <person name="Karaoz U."/>
            <person name="Brodie E.L."/>
            <person name="Williams K.H."/>
            <person name="Hubbard S.S."/>
            <person name="Banfield J.F."/>
        </authorList>
    </citation>
    <scope>NUCLEOTIDE SEQUENCE [LARGE SCALE GENOMIC DNA]</scope>
</reference>
<protein>
    <recommendedName>
        <fullName evidence="4">PorV/PorQ family protein</fullName>
    </recommendedName>
</protein>
<dbReference type="AlphaFoldDB" id="A0A1F4SH02"/>
<dbReference type="EMBL" id="MEUB01000063">
    <property type="protein sequence ID" value="OGC18993.1"/>
    <property type="molecule type" value="Genomic_DNA"/>
</dbReference>
<evidence type="ECO:0000313" key="2">
    <source>
        <dbReference type="EMBL" id="OGC18993.1"/>
    </source>
</evidence>
<dbReference type="Proteomes" id="UP000178417">
    <property type="component" value="Unassembled WGS sequence"/>
</dbReference>
<dbReference type="STRING" id="1802579.A2310_06385"/>
<evidence type="ECO:0000256" key="1">
    <source>
        <dbReference type="SAM" id="SignalP"/>
    </source>
</evidence>
<keyword evidence="1" id="KW-0732">Signal</keyword>
<sequence>MIKKISIILIFYLFLTSVSFAGYTADISQSGVGARPIAMGKAFVGIADGSNAIAFNPAGIGFTPHFEITSMQTKLLNVVDYKMLAGVMATRFGNIGLNYVSAITPAGYETTDQASTSSAIPINYESSMMILSYAMNMRNLIRASNIGQLAFGANVKLINNSLNSTNGGSGSGVDADIGMLLTTPINFNFGISAQNILGGNINWESGNVDNFPALVRFGGSYNWKKFNTLITCDGVLPLEDNHPLMMHAGIEWTPIEYFALRAGLDQDALGTNEVVQNFTYGAGFNIKGFSFDYAYKQKGIYSDISSHYLSISYLF</sequence>
<name>A0A1F4SH02_UNCSA</name>
<feature type="chain" id="PRO_5009514397" description="PorV/PorQ family protein" evidence="1">
    <location>
        <begin position="22"/>
        <end position="315"/>
    </location>
</feature>
<feature type="signal peptide" evidence="1">
    <location>
        <begin position="1"/>
        <end position="21"/>
    </location>
</feature>
<proteinExistence type="predicted"/>
<gene>
    <name evidence="2" type="ORF">A2310_06385</name>
</gene>